<dbReference type="EMBL" id="CALNXJ010000122">
    <property type="protein sequence ID" value="CAH3165701.1"/>
    <property type="molecule type" value="Genomic_DNA"/>
</dbReference>
<dbReference type="Pfam" id="PF00751">
    <property type="entry name" value="DM"/>
    <property type="match status" value="1"/>
</dbReference>
<gene>
    <name evidence="7" type="ORF">PMEA_00004336</name>
</gene>
<feature type="DNA-binding region" description="DM" evidence="5">
    <location>
        <begin position="22"/>
        <end position="69"/>
    </location>
</feature>
<evidence type="ECO:0000256" key="4">
    <source>
        <dbReference type="ARBA" id="ARBA00023242"/>
    </source>
</evidence>
<organism evidence="7 8">
    <name type="scientific">Pocillopora meandrina</name>
    <dbReference type="NCBI Taxonomy" id="46732"/>
    <lineage>
        <taxon>Eukaryota</taxon>
        <taxon>Metazoa</taxon>
        <taxon>Cnidaria</taxon>
        <taxon>Anthozoa</taxon>
        <taxon>Hexacorallia</taxon>
        <taxon>Scleractinia</taxon>
        <taxon>Astrocoeniina</taxon>
        <taxon>Pocilloporidae</taxon>
        <taxon>Pocillopora</taxon>
    </lineage>
</organism>
<evidence type="ECO:0000313" key="7">
    <source>
        <dbReference type="EMBL" id="CAH3165701.1"/>
    </source>
</evidence>
<evidence type="ECO:0000256" key="2">
    <source>
        <dbReference type="ARBA" id="ARBA00022833"/>
    </source>
</evidence>
<dbReference type="Gene3D" id="4.10.1040.10">
    <property type="entry name" value="DM DNA-binding domain"/>
    <property type="match status" value="1"/>
</dbReference>
<feature type="domain" description="DM" evidence="6">
    <location>
        <begin position="22"/>
        <end position="69"/>
    </location>
</feature>
<dbReference type="GO" id="GO:0005634">
    <property type="term" value="C:nucleus"/>
    <property type="evidence" value="ECO:0007669"/>
    <property type="project" value="UniProtKB-SubCell"/>
</dbReference>
<protein>
    <recommendedName>
        <fullName evidence="6">DM domain-containing protein</fullName>
    </recommendedName>
</protein>
<dbReference type="InterPro" id="IPR026607">
    <property type="entry name" value="DMRT"/>
</dbReference>
<keyword evidence="8" id="KW-1185">Reference proteome</keyword>
<evidence type="ECO:0000256" key="5">
    <source>
        <dbReference type="PROSITE-ProRule" id="PRU00070"/>
    </source>
</evidence>
<dbReference type="Proteomes" id="UP001159428">
    <property type="component" value="Unassembled WGS sequence"/>
</dbReference>
<accession>A0AAU9Y0Z4</accession>
<evidence type="ECO:0000259" key="6">
    <source>
        <dbReference type="PROSITE" id="PS50809"/>
    </source>
</evidence>
<sequence length="258" mass="29186">MDQASKEELKHKEKGKKAERSCTICSNHGIRSMLKGHKRHCPFLNCHCVLCVKGRKKRGVMKKQVRLRRKQMKAIENHRTPCLSTAVEPIQVSFSPTLVKTESPFHEDQKTVDENDKTAKKENGGLIQSVSKILNSQFEVTRQQYPFNNSVYLPTPYQLPWSVADVYLGGFYQNSWLRTEPGTASCYVMEPLPCPNFTVSDNSAFVKYNVSPRIESNSFKFSLNSSAEAAAVLASFAGNQKHGKPKCERKYTFDPCLS</sequence>
<evidence type="ECO:0000256" key="3">
    <source>
        <dbReference type="ARBA" id="ARBA00023125"/>
    </source>
</evidence>
<dbReference type="InterPro" id="IPR001275">
    <property type="entry name" value="DM_DNA-bd"/>
</dbReference>
<name>A0AAU9Y0Z4_9CNID</name>
<proteinExistence type="predicted"/>
<keyword evidence="4 5" id="KW-0539">Nucleus</keyword>
<keyword evidence="3 5" id="KW-0238">DNA-binding</keyword>
<comment type="caution">
    <text evidence="7">The sequence shown here is derived from an EMBL/GenBank/DDBJ whole genome shotgun (WGS) entry which is preliminary data.</text>
</comment>
<comment type="subcellular location">
    <subcellularLocation>
        <location evidence="5">Nucleus</location>
    </subcellularLocation>
</comment>
<dbReference type="GO" id="GO:0046872">
    <property type="term" value="F:metal ion binding"/>
    <property type="evidence" value="ECO:0007669"/>
    <property type="project" value="UniProtKB-KW"/>
</dbReference>
<keyword evidence="2 5" id="KW-0862">Zinc</keyword>
<evidence type="ECO:0000313" key="8">
    <source>
        <dbReference type="Proteomes" id="UP001159428"/>
    </source>
</evidence>
<dbReference type="AlphaFoldDB" id="A0AAU9Y0Z4"/>
<dbReference type="PROSITE" id="PS40000">
    <property type="entry name" value="DM_1"/>
    <property type="match status" value="1"/>
</dbReference>
<dbReference type="GO" id="GO:0000978">
    <property type="term" value="F:RNA polymerase II cis-regulatory region sequence-specific DNA binding"/>
    <property type="evidence" value="ECO:0007669"/>
    <property type="project" value="TreeGrafter"/>
</dbReference>
<evidence type="ECO:0000256" key="1">
    <source>
        <dbReference type="ARBA" id="ARBA00022723"/>
    </source>
</evidence>
<dbReference type="InterPro" id="IPR036407">
    <property type="entry name" value="DM_DNA-bd_sf"/>
</dbReference>
<dbReference type="PROSITE" id="PS50809">
    <property type="entry name" value="DM_2"/>
    <property type="match status" value="1"/>
</dbReference>
<dbReference type="SUPFAM" id="SSF82927">
    <property type="entry name" value="Cysteine-rich DNA binding domain, (DM domain)"/>
    <property type="match status" value="1"/>
</dbReference>
<keyword evidence="1 5" id="KW-0479">Metal-binding</keyword>
<dbReference type="GO" id="GO:0007548">
    <property type="term" value="P:sex differentiation"/>
    <property type="evidence" value="ECO:0007669"/>
    <property type="project" value="TreeGrafter"/>
</dbReference>
<reference evidence="7 8" key="1">
    <citation type="submission" date="2022-05" db="EMBL/GenBank/DDBJ databases">
        <authorList>
            <consortium name="Genoscope - CEA"/>
            <person name="William W."/>
        </authorList>
    </citation>
    <scope>NUCLEOTIDE SEQUENCE [LARGE SCALE GENOMIC DNA]</scope>
</reference>
<dbReference type="PANTHER" id="PTHR12322">
    <property type="entry name" value="DOUBLESEX AND MAB-3 RELATED TRANSCRIPTION FACTOR DMRT"/>
    <property type="match status" value="1"/>
</dbReference>
<dbReference type="SMART" id="SM00301">
    <property type="entry name" value="DM"/>
    <property type="match status" value="1"/>
</dbReference>
<dbReference type="PANTHER" id="PTHR12322:SF116">
    <property type="entry name" value="DOUBLESEX-MAB RELATED 99B"/>
    <property type="match status" value="1"/>
</dbReference>
<dbReference type="GO" id="GO:0000981">
    <property type="term" value="F:DNA-binding transcription factor activity, RNA polymerase II-specific"/>
    <property type="evidence" value="ECO:0007669"/>
    <property type="project" value="TreeGrafter"/>
</dbReference>